<dbReference type="EMBL" id="LZDH01000065">
    <property type="protein sequence ID" value="OBS30022.1"/>
    <property type="molecule type" value="Genomic_DNA"/>
</dbReference>
<evidence type="ECO:0000313" key="4">
    <source>
        <dbReference type="EMBL" id="TSE36618.1"/>
    </source>
</evidence>
<dbReference type="Proteomes" id="UP000091969">
    <property type="component" value="Unassembled WGS sequence"/>
</dbReference>
<name>A0A1A6DV85_9BURK</name>
<accession>A0A1A6DV85</accession>
<dbReference type="SUPFAM" id="SSF81296">
    <property type="entry name" value="E set domains"/>
    <property type="match status" value="1"/>
</dbReference>
<dbReference type="NCBIfam" id="TIGR04490">
    <property type="entry name" value="SoxZ_true"/>
    <property type="match status" value="1"/>
</dbReference>
<dbReference type="Gene3D" id="2.60.40.10">
    <property type="entry name" value="Immunoglobulins"/>
    <property type="match status" value="1"/>
</dbReference>
<dbReference type="SMR" id="A0A1A6DV85"/>
<reference evidence="3 5" key="1">
    <citation type="submission" date="2016-06" db="EMBL/GenBank/DDBJ databases">
        <title>Genome sequence of Tepidimonas fonticaldi PL17.</title>
        <authorList>
            <person name="Pinnaka A.K."/>
        </authorList>
    </citation>
    <scope>NUCLEOTIDE SEQUENCE [LARGE SCALE GENOMIC DNA]</scope>
    <source>
        <strain evidence="3 5">PL17</strain>
    </source>
</reference>
<dbReference type="AlphaFoldDB" id="A0A1A6DV85"/>
<dbReference type="RefSeq" id="WP_068609643.1">
    <property type="nucleotide sequence ID" value="NZ_LZDH01000056.1"/>
</dbReference>
<dbReference type="InterPro" id="IPR014756">
    <property type="entry name" value="Ig_E-set"/>
</dbReference>
<dbReference type="InterPro" id="IPR030995">
    <property type="entry name" value="SoxZ"/>
</dbReference>
<reference evidence="4 6" key="2">
    <citation type="submission" date="2019-07" db="EMBL/GenBank/DDBJ databases">
        <title>Tepidimonas fonticaldi AT-A2 draft genome.</title>
        <authorList>
            <person name="Da Costa M.S."/>
            <person name="Froufe H.J.C."/>
            <person name="Egas C."/>
            <person name="Albuquerque L."/>
        </authorList>
    </citation>
    <scope>NUCLEOTIDE SEQUENCE [LARGE SCALE GENOMIC DNA]</scope>
    <source>
        <strain evidence="4 6">AT-A2</strain>
    </source>
</reference>
<gene>
    <name evidence="3" type="ORF">A9O67_07720</name>
    <name evidence="2" type="ORF">A9O67_09495</name>
    <name evidence="4" type="ORF">Tfont_01822</name>
</gene>
<dbReference type="Proteomes" id="UP000316388">
    <property type="component" value="Unassembled WGS sequence"/>
</dbReference>
<dbReference type="STRING" id="1101373.A9O67_07720"/>
<dbReference type="Pfam" id="PF08770">
    <property type="entry name" value="SoxZ"/>
    <property type="match status" value="1"/>
</dbReference>
<dbReference type="InterPro" id="IPR014880">
    <property type="entry name" value="SoxZ_dom"/>
</dbReference>
<organism evidence="3 5">
    <name type="scientific">Tepidimonas fonticaldi</name>
    <dbReference type="NCBI Taxonomy" id="1101373"/>
    <lineage>
        <taxon>Bacteria</taxon>
        <taxon>Pseudomonadati</taxon>
        <taxon>Pseudomonadota</taxon>
        <taxon>Betaproteobacteria</taxon>
        <taxon>Burkholderiales</taxon>
        <taxon>Tepidimonas</taxon>
    </lineage>
</organism>
<evidence type="ECO:0000313" key="6">
    <source>
        <dbReference type="Proteomes" id="UP000316388"/>
    </source>
</evidence>
<dbReference type="InterPro" id="IPR013783">
    <property type="entry name" value="Ig-like_fold"/>
</dbReference>
<evidence type="ECO:0000313" key="2">
    <source>
        <dbReference type="EMBL" id="OBS30022.1"/>
    </source>
</evidence>
<comment type="caution">
    <text evidence="3">The sequence shown here is derived from an EMBL/GenBank/DDBJ whole genome shotgun (WGS) entry which is preliminary data.</text>
</comment>
<evidence type="ECO:0000313" key="3">
    <source>
        <dbReference type="EMBL" id="OBS30832.1"/>
    </source>
</evidence>
<protein>
    <submittedName>
        <fullName evidence="3">Thiosulfate oxidation carrier complex protein SoxZ</fullName>
    </submittedName>
</protein>
<evidence type="ECO:0000259" key="1">
    <source>
        <dbReference type="Pfam" id="PF08770"/>
    </source>
</evidence>
<evidence type="ECO:0000313" key="5">
    <source>
        <dbReference type="Proteomes" id="UP000091969"/>
    </source>
</evidence>
<sequence length="103" mass="11094">MADPMRIRANEAGGVTTVRVLMSHPMEPGTRRDASGALVPAHHITDVVATHNGKEVLKALWSGAVSQNPFLSFKFKGANKGDKIVVKWTDNKGESRTDEAVIA</sequence>
<dbReference type="EMBL" id="LZDH01000056">
    <property type="protein sequence ID" value="OBS30832.1"/>
    <property type="molecule type" value="Genomic_DNA"/>
</dbReference>
<keyword evidence="5" id="KW-1185">Reference proteome</keyword>
<dbReference type="EMBL" id="VJOO01000017">
    <property type="protein sequence ID" value="TSE36618.1"/>
    <property type="molecule type" value="Genomic_DNA"/>
</dbReference>
<proteinExistence type="predicted"/>
<feature type="domain" description="Sulphur oxidation protein SoxZ" evidence="1">
    <location>
        <begin position="7"/>
        <end position="100"/>
    </location>
</feature>
<dbReference type="OrthoDB" id="9795530at2"/>